<feature type="compositionally biased region" description="Basic residues" evidence="18">
    <location>
        <begin position="1133"/>
        <end position="1142"/>
    </location>
</feature>
<dbReference type="InterPro" id="IPR011011">
    <property type="entry name" value="Znf_FYVE_PHD"/>
</dbReference>
<feature type="compositionally biased region" description="Polar residues" evidence="18">
    <location>
        <begin position="1645"/>
        <end position="1662"/>
    </location>
</feature>
<keyword evidence="13" id="KW-0804">Transcription</keyword>
<evidence type="ECO:0000256" key="16">
    <source>
        <dbReference type="ARBA" id="ARBA00049353"/>
    </source>
</evidence>
<dbReference type="InterPro" id="IPR003888">
    <property type="entry name" value="FYrich_N"/>
</dbReference>
<evidence type="ECO:0000259" key="19">
    <source>
        <dbReference type="PROSITE" id="PS50016"/>
    </source>
</evidence>
<evidence type="ECO:0000256" key="5">
    <source>
        <dbReference type="ARBA" id="ARBA00022679"/>
    </source>
</evidence>
<dbReference type="CDD" id="cd15489">
    <property type="entry name" value="PHD_SF"/>
    <property type="match status" value="1"/>
</dbReference>
<dbReference type="GO" id="GO:0045944">
    <property type="term" value="P:positive regulation of transcription by RNA polymerase II"/>
    <property type="evidence" value="ECO:0007669"/>
    <property type="project" value="TreeGrafter"/>
</dbReference>
<gene>
    <name evidence="23" type="ORF">JZ751_018184</name>
</gene>
<feature type="compositionally biased region" description="Basic and acidic residues" evidence="18">
    <location>
        <begin position="2560"/>
        <end position="2570"/>
    </location>
</feature>
<feature type="region of interest" description="Disordered" evidence="18">
    <location>
        <begin position="3357"/>
        <end position="3390"/>
    </location>
</feature>
<dbReference type="GO" id="GO:0032259">
    <property type="term" value="P:methylation"/>
    <property type="evidence" value="ECO:0007669"/>
    <property type="project" value="UniProtKB-KW"/>
</dbReference>
<evidence type="ECO:0000256" key="17">
    <source>
        <dbReference type="PROSITE-ProRule" id="PRU00146"/>
    </source>
</evidence>
<keyword evidence="2" id="KW-0488">Methylation</keyword>
<feature type="region of interest" description="Disordered" evidence="18">
    <location>
        <begin position="3544"/>
        <end position="3570"/>
    </location>
</feature>
<dbReference type="PROSITE" id="PS50868">
    <property type="entry name" value="POST_SET"/>
    <property type="match status" value="1"/>
</dbReference>
<dbReference type="PROSITE" id="PS51543">
    <property type="entry name" value="FYRC"/>
    <property type="match status" value="1"/>
</dbReference>
<dbReference type="PANTHER" id="PTHR45888:SF2">
    <property type="entry name" value="HISTONE-LYSINE N-METHYLTRANSFERASE 2D"/>
    <property type="match status" value="1"/>
</dbReference>
<feature type="region of interest" description="Disordered" evidence="18">
    <location>
        <begin position="460"/>
        <end position="484"/>
    </location>
</feature>
<keyword evidence="12" id="KW-0805">Transcription regulation</keyword>
<dbReference type="InterPro" id="IPR019787">
    <property type="entry name" value="Znf_PHD-finger"/>
</dbReference>
<feature type="region of interest" description="Disordered" evidence="18">
    <location>
        <begin position="1101"/>
        <end position="1145"/>
    </location>
</feature>
<feature type="region of interest" description="Disordered" evidence="18">
    <location>
        <begin position="1344"/>
        <end position="1779"/>
    </location>
</feature>
<evidence type="ECO:0000256" key="11">
    <source>
        <dbReference type="ARBA" id="ARBA00022853"/>
    </source>
</evidence>
<accession>A0A8T2PQ67</accession>
<name>A0A8T2PQ67_9TELE</name>
<dbReference type="Gene3D" id="3.30.160.360">
    <property type="match status" value="1"/>
</dbReference>
<feature type="domain" description="PHD-type" evidence="19">
    <location>
        <begin position="892"/>
        <end position="947"/>
    </location>
</feature>
<dbReference type="Gene3D" id="2.170.270.10">
    <property type="entry name" value="SET domain"/>
    <property type="match status" value="1"/>
</dbReference>
<feature type="compositionally biased region" description="Polar residues" evidence="18">
    <location>
        <begin position="2972"/>
        <end position="2985"/>
    </location>
</feature>
<comment type="caution">
    <text evidence="23">The sequence shown here is derived from an EMBL/GenBank/DDBJ whole genome shotgun (WGS) entry which is preliminary data.</text>
</comment>
<feature type="domain" description="PHD-type" evidence="22">
    <location>
        <begin position="3899"/>
        <end position="4007"/>
    </location>
</feature>
<feature type="compositionally biased region" description="Polar residues" evidence="18">
    <location>
        <begin position="460"/>
        <end position="471"/>
    </location>
</feature>
<evidence type="ECO:0000256" key="6">
    <source>
        <dbReference type="ARBA" id="ARBA00022691"/>
    </source>
</evidence>
<feature type="region of interest" description="Disordered" evidence="18">
    <location>
        <begin position="2551"/>
        <end position="2657"/>
    </location>
</feature>
<dbReference type="OrthoDB" id="308383at2759"/>
<feature type="region of interest" description="Disordered" evidence="18">
    <location>
        <begin position="3770"/>
        <end position="3849"/>
    </location>
</feature>
<feature type="region of interest" description="Disordered" evidence="18">
    <location>
        <begin position="1002"/>
        <end position="1081"/>
    </location>
</feature>
<feature type="compositionally biased region" description="Polar residues" evidence="18">
    <location>
        <begin position="1607"/>
        <end position="1617"/>
    </location>
</feature>
<evidence type="ECO:0000256" key="18">
    <source>
        <dbReference type="SAM" id="MobiDB-lite"/>
    </source>
</evidence>
<feature type="compositionally biased region" description="Low complexity" evidence="18">
    <location>
        <begin position="1384"/>
        <end position="1399"/>
    </location>
</feature>
<evidence type="ECO:0000256" key="12">
    <source>
        <dbReference type="ARBA" id="ARBA00023015"/>
    </source>
</evidence>
<dbReference type="InterPro" id="IPR003616">
    <property type="entry name" value="Post-SET_dom"/>
</dbReference>
<dbReference type="SUPFAM" id="SSF57903">
    <property type="entry name" value="FYVE/PHD zinc finger"/>
    <property type="match status" value="2"/>
</dbReference>
<organism evidence="23 24">
    <name type="scientific">Albula glossodonta</name>
    <name type="common">roundjaw bonefish</name>
    <dbReference type="NCBI Taxonomy" id="121402"/>
    <lineage>
        <taxon>Eukaryota</taxon>
        <taxon>Metazoa</taxon>
        <taxon>Chordata</taxon>
        <taxon>Craniata</taxon>
        <taxon>Vertebrata</taxon>
        <taxon>Euteleostomi</taxon>
        <taxon>Actinopterygii</taxon>
        <taxon>Neopterygii</taxon>
        <taxon>Teleostei</taxon>
        <taxon>Albuliformes</taxon>
        <taxon>Albulidae</taxon>
        <taxon>Albula</taxon>
    </lineage>
</organism>
<dbReference type="SMART" id="SM00249">
    <property type="entry name" value="PHD"/>
    <property type="match status" value="6"/>
</dbReference>
<feature type="domain" description="SET" evidence="20">
    <location>
        <begin position="4233"/>
        <end position="4349"/>
    </location>
</feature>
<feature type="compositionally biased region" description="Low complexity" evidence="18">
    <location>
        <begin position="3116"/>
        <end position="3136"/>
    </location>
</feature>
<evidence type="ECO:0000256" key="1">
    <source>
        <dbReference type="ARBA" id="ARBA00004123"/>
    </source>
</evidence>
<dbReference type="InterPro" id="IPR036910">
    <property type="entry name" value="HMG_box_dom_sf"/>
</dbReference>
<feature type="region of interest" description="Disordered" evidence="18">
    <location>
        <begin position="1795"/>
        <end position="1914"/>
    </location>
</feature>
<dbReference type="SMART" id="SM00508">
    <property type="entry name" value="PostSET"/>
    <property type="match status" value="1"/>
</dbReference>
<keyword evidence="11" id="KW-0156">Chromatin regulator</keyword>
<feature type="region of interest" description="Disordered" evidence="18">
    <location>
        <begin position="384"/>
        <end position="416"/>
    </location>
</feature>
<feature type="compositionally biased region" description="Polar residues" evidence="18">
    <location>
        <begin position="1874"/>
        <end position="1891"/>
    </location>
</feature>
<dbReference type="CDD" id="cd19171">
    <property type="entry name" value="SET_KMT2C_2D"/>
    <property type="match status" value="1"/>
</dbReference>
<evidence type="ECO:0000259" key="20">
    <source>
        <dbReference type="PROSITE" id="PS50280"/>
    </source>
</evidence>
<feature type="region of interest" description="Disordered" evidence="18">
    <location>
        <begin position="1"/>
        <end position="42"/>
    </location>
</feature>
<dbReference type="SMART" id="SM00317">
    <property type="entry name" value="SET"/>
    <property type="match status" value="1"/>
</dbReference>
<evidence type="ECO:0000256" key="14">
    <source>
        <dbReference type="ARBA" id="ARBA00023242"/>
    </source>
</evidence>
<feature type="compositionally biased region" description="Low complexity" evidence="18">
    <location>
        <begin position="2328"/>
        <end position="2344"/>
    </location>
</feature>
<evidence type="ECO:0000256" key="3">
    <source>
        <dbReference type="ARBA" id="ARBA00022553"/>
    </source>
</evidence>
<feature type="compositionally biased region" description="Low complexity" evidence="18">
    <location>
        <begin position="2644"/>
        <end position="2654"/>
    </location>
</feature>
<evidence type="ECO:0000256" key="4">
    <source>
        <dbReference type="ARBA" id="ARBA00022603"/>
    </source>
</evidence>
<feature type="region of interest" description="Disordered" evidence="18">
    <location>
        <begin position="666"/>
        <end position="796"/>
    </location>
</feature>
<keyword evidence="24" id="KW-1185">Reference proteome</keyword>
<feature type="region of interest" description="Disordered" evidence="18">
    <location>
        <begin position="1168"/>
        <end position="1305"/>
    </location>
</feature>
<feature type="region of interest" description="Disordered" evidence="18">
    <location>
        <begin position="2229"/>
        <end position="2275"/>
    </location>
</feature>
<feature type="region of interest" description="Disordered" evidence="18">
    <location>
        <begin position="3188"/>
        <end position="3332"/>
    </location>
</feature>
<dbReference type="CDD" id="cd15666">
    <property type="entry name" value="ePHD2_KMT2C_like"/>
    <property type="match status" value="1"/>
</dbReference>
<comment type="catalytic activity">
    <reaction evidence="16">
        <text>L-lysyl(4)-[histone H3] + S-adenosyl-L-methionine = N(6)-methyl-L-lysyl(4)-[histone H3] + S-adenosyl-L-homocysteine + H(+)</text>
        <dbReference type="Rhea" id="RHEA:60264"/>
        <dbReference type="Rhea" id="RHEA-COMP:15543"/>
        <dbReference type="Rhea" id="RHEA-COMP:15547"/>
        <dbReference type="ChEBI" id="CHEBI:15378"/>
        <dbReference type="ChEBI" id="CHEBI:29969"/>
        <dbReference type="ChEBI" id="CHEBI:57856"/>
        <dbReference type="ChEBI" id="CHEBI:59789"/>
        <dbReference type="ChEBI" id="CHEBI:61929"/>
        <dbReference type="EC" id="2.1.1.364"/>
    </reaction>
    <physiologicalReaction direction="left-to-right" evidence="16">
        <dbReference type="Rhea" id="RHEA:60265"/>
    </physiologicalReaction>
</comment>
<dbReference type="EC" id="2.1.1.364" evidence="15"/>
<evidence type="ECO:0000256" key="8">
    <source>
        <dbReference type="ARBA" id="ARBA00022737"/>
    </source>
</evidence>
<feature type="compositionally biased region" description="Low complexity" evidence="18">
    <location>
        <begin position="1529"/>
        <end position="1538"/>
    </location>
</feature>
<keyword evidence="8" id="KW-0677">Repeat</keyword>
<feature type="region of interest" description="Disordered" evidence="18">
    <location>
        <begin position="593"/>
        <end position="654"/>
    </location>
</feature>
<feature type="region of interest" description="Disordered" evidence="18">
    <location>
        <begin position="1926"/>
        <end position="1949"/>
    </location>
</feature>
<feature type="compositionally biased region" description="Basic and acidic residues" evidence="18">
    <location>
        <begin position="1218"/>
        <end position="1228"/>
    </location>
</feature>
<dbReference type="InterPro" id="IPR013083">
    <property type="entry name" value="Znf_RING/FYVE/PHD"/>
</dbReference>
<dbReference type="PROSITE" id="PS50016">
    <property type="entry name" value="ZF_PHD_2"/>
    <property type="match status" value="1"/>
</dbReference>
<evidence type="ECO:0000259" key="21">
    <source>
        <dbReference type="PROSITE" id="PS50868"/>
    </source>
</evidence>
<feature type="compositionally biased region" description="Pro residues" evidence="18">
    <location>
        <begin position="1696"/>
        <end position="1711"/>
    </location>
</feature>
<dbReference type="Pfam" id="PF05965">
    <property type="entry name" value="FYRC"/>
    <property type="match status" value="1"/>
</dbReference>
<keyword evidence="6" id="KW-0949">S-adenosyl-L-methionine</keyword>
<dbReference type="Proteomes" id="UP000824540">
    <property type="component" value="Unassembled WGS sequence"/>
</dbReference>
<keyword evidence="10" id="KW-0862">Zinc</keyword>
<evidence type="ECO:0000256" key="2">
    <source>
        <dbReference type="ARBA" id="ARBA00022481"/>
    </source>
</evidence>
<dbReference type="FunFam" id="3.30.40.10:FF:000002">
    <property type="entry name" value="Histone-lysine N-methyltransferase"/>
    <property type="match status" value="1"/>
</dbReference>
<keyword evidence="7" id="KW-0479">Metal-binding</keyword>
<feature type="compositionally biased region" description="Polar residues" evidence="18">
    <location>
        <begin position="1250"/>
        <end position="1260"/>
    </location>
</feature>
<dbReference type="InterPro" id="IPR003889">
    <property type="entry name" value="FYrich_C"/>
</dbReference>
<feature type="compositionally biased region" description="Low complexity" evidence="18">
    <location>
        <begin position="1663"/>
        <end position="1695"/>
    </location>
</feature>
<dbReference type="SUPFAM" id="SSF82199">
    <property type="entry name" value="SET domain"/>
    <property type="match status" value="1"/>
</dbReference>
<feature type="region of interest" description="Disordered" evidence="18">
    <location>
        <begin position="70"/>
        <end position="90"/>
    </location>
</feature>
<evidence type="ECO:0000256" key="15">
    <source>
        <dbReference type="ARBA" id="ARBA00023620"/>
    </source>
</evidence>
<evidence type="ECO:0000256" key="10">
    <source>
        <dbReference type="ARBA" id="ARBA00022833"/>
    </source>
</evidence>
<evidence type="ECO:0000256" key="9">
    <source>
        <dbReference type="ARBA" id="ARBA00022771"/>
    </source>
</evidence>
<feature type="compositionally biased region" description="Polar residues" evidence="18">
    <location>
        <begin position="3258"/>
        <end position="3288"/>
    </location>
</feature>
<evidence type="ECO:0000256" key="13">
    <source>
        <dbReference type="ARBA" id="ARBA00023163"/>
    </source>
</evidence>
<reference evidence="23" key="1">
    <citation type="thesis" date="2021" institute="BYU ScholarsArchive" country="Provo, UT, USA">
        <title>Applications of and Algorithms for Genome Assembly and Genomic Analyses with an Emphasis on Marine Teleosts.</title>
        <authorList>
            <person name="Pickett B.D."/>
        </authorList>
    </citation>
    <scope>NUCLEOTIDE SEQUENCE</scope>
    <source>
        <strain evidence="23">HI-2016</strain>
    </source>
</reference>
<dbReference type="PANTHER" id="PTHR45888">
    <property type="entry name" value="HL01030P-RELATED"/>
    <property type="match status" value="1"/>
</dbReference>
<feature type="compositionally biased region" description="Pro residues" evidence="18">
    <location>
        <begin position="3776"/>
        <end position="3795"/>
    </location>
</feature>
<feature type="compositionally biased region" description="Polar residues" evidence="18">
    <location>
        <begin position="2370"/>
        <end position="2382"/>
    </location>
</feature>
<dbReference type="SMART" id="SM00542">
    <property type="entry name" value="FYRC"/>
    <property type="match status" value="1"/>
</dbReference>
<dbReference type="Gene3D" id="1.10.30.10">
    <property type="entry name" value="High mobility group box domain"/>
    <property type="match status" value="1"/>
</dbReference>
<dbReference type="Pfam" id="PF00856">
    <property type="entry name" value="SET"/>
    <property type="match status" value="1"/>
</dbReference>
<dbReference type="SMART" id="SM00541">
    <property type="entry name" value="FYRN"/>
    <property type="match status" value="1"/>
</dbReference>
<feature type="compositionally biased region" description="Polar residues" evidence="18">
    <location>
        <begin position="3188"/>
        <end position="3203"/>
    </location>
</feature>
<dbReference type="GO" id="GO:0003713">
    <property type="term" value="F:transcription coactivator activity"/>
    <property type="evidence" value="ECO:0007669"/>
    <property type="project" value="TreeGrafter"/>
</dbReference>
<dbReference type="GO" id="GO:0140945">
    <property type="term" value="F:histone H3K4 monomethyltransferase activity"/>
    <property type="evidence" value="ECO:0007669"/>
    <property type="project" value="UniProtKB-EC"/>
</dbReference>
<feature type="compositionally biased region" description="Polar residues" evidence="18">
    <location>
        <begin position="1495"/>
        <end position="1512"/>
    </location>
</feature>
<proteinExistence type="predicted"/>
<dbReference type="EMBL" id="JAFBMS010000004">
    <property type="protein sequence ID" value="KAG9353517.1"/>
    <property type="molecule type" value="Genomic_DNA"/>
</dbReference>
<feature type="compositionally biased region" description="Polar residues" evidence="18">
    <location>
        <begin position="1539"/>
        <end position="1558"/>
    </location>
</feature>
<keyword evidence="5" id="KW-0808">Transferase</keyword>
<protein>
    <recommendedName>
        <fullName evidence="15">[histone H3]-lysine(4) N-methyltransferase</fullName>
        <ecNumber evidence="15">2.1.1.364</ecNumber>
    </recommendedName>
</protein>
<feature type="compositionally biased region" description="Pro residues" evidence="18">
    <location>
        <begin position="3550"/>
        <end position="3564"/>
    </location>
</feature>
<feature type="compositionally biased region" description="Polar residues" evidence="18">
    <location>
        <begin position="3680"/>
        <end position="3690"/>
    </location>
</feature>
<dbReference type="InterPro" id="IPR046341">
    <property type="entry name" value="SET_dom_sf"/>
</dbReference>
<dbReference type="FunFam" id="3.30.40.10:FF:000080">
    <property type="entry name" value="Histone-lysine N-methyltransferase 2C"/>
    <property type="match status" value="1"/>
</dbReference>
<dbReference type="GO" id="GO:0044666">
    <property type="term" value="C:MLL3/4 complex"/>
    <property type="evidence" value="ECO:0007669"/>
    <property type="project" value="TreeGrafter"/>
</dbReference>
<feature type="compositionally biased region" description="Low complexity" evidence="18">
    <location>
        <begin position="1756"/>
        <end position="1773"/>
    </location>
</feature>
<dbReference type="InterPro" id="IPR034732">
    <property type="entry name" value="EPHD"/>
</dbReference>
<dbReference type="InterPro" id="IPR001965">
    <property type="entry name" value="Znf_PHD"/>
</dbReference>
<keyword evidence="14" id="KW-0539">Nucleus</keyword>
<dbReference type="SMART" id="SM00184">
    <property type="entry name" value="RING"/>
    <property type="match status" value="4"/>
</dbReference>
<evidence type="ECO:0000259" key="22">
    <source>
        <dbReference type="PROSITE" id="PS51805"/>
    </source>
</evidence>
<dbReference type="InterPro" id="IPR001214">
    <property type="entry name" value="SET_dom"/>
</dbReference>
<dbReference type="InterPro" id="IPR001841">
    <property type="entry name" value="Znf_RING"/>
</dbReference>
<feature type="compositionally biased region" description="Polar residues" evidence="18">
    <location>
        <begin position="2579"/>
        <end position="2588"/>
    </location>
</feature>
<dbReference type="Pfam" id="PF05964">
    <property type="entry name" value="FYRN"/>
    <property type="match status" value="1"/>
</dbReference>
<evidence type="ECO:0000313" key="24">
    <source>
        <dbReference type="Proteomes" id="UP000824540"/>
    </source>
</evidence>
<feature type="region of interest" description="Disordered" evidence="18">
    <location>
        <begin position="2323"/>
        <end position="2382"/>
    </location>
</feature>
<dbReference type="FunFam" id="2.170.270.10:FF:000003">
    <property type="entry name" value="Histone-lysine N-methyltransferase"/>
    <property type="match status" value="1"/>
</dbReference>
<feature type="compositionally biased region" description="Polar residues" evidence="18">
    <location>
        <begin position="3829"/>
        <end position="3843"/>
    </location>
</feature>
<evidence type="ECO:0000313" key="23">
    <source>
        <dbReference type="EMBL" id="KAG9353517.1"/>
    </source>
</evidence>
<comment type="subcellular location">
    <subcellularLocation>
        <location evidence="1">Nucleus</location>
    </subcellularLocation>
</comment>
<feature type="compositionally biased region" description="Low complexity" evidence="18">
    <location>
        <begin position="3804"/>
        <end position="3816"/>
    </location>
</feature>
<feature type="region of interest" description="Disordered" evidence="18">
    <location>
        <begin position="3605"/>
        <end position="3647"/>
    </location>
</feature>
<feature type="region of interest" description="Disordered" evidence="18">
    <location>
        <begin position="3680"/>
        <end position="3732"/>
    </location>
</feature>
<feature type="region of interest" description="Disordered" evidence="18">
    <location>
        <begin position="2969"/>
        <end position="2992"/>
    </location>
</feature>
<sequence>MDQPKSSCEESECETAAGSCPPTESAAPLEDESESETPSETSGAPVFCALCNCGDRSLHGQRELRRFSLSPAGSLPEKNTPAATATPAHADDDLSSVGFLPPQTSQCDETGLCWVHHWCAVWSEGVTHTGEGELEGVDEAVISGMKQKCEYCKKLGATIRCRAEGCSNFYHFPCSAASGSFQSLKQLALLCPEHIDQAVEMAGEEARCAVCETAGALADLLACSGCGQHYHTTCLEIKATPSLRCRVCQDCGTRGWTLPGNAQSSESYILCDSCRSQNGSACPVCAGPVPPAAHLSCIRCFRWVHSQCATSADSAQGDYTCYLCQEPPPGGAVGASAGPGPRAGAEAVSFCICCNTIIVNSIYIPKTSSNHSYTPKITFNPSHTDRITSNPSYTNKITSNNRCTPKITSKLSRNTSSSYSYNHRYSLNASSNHSHSPKASSIHSYTSQISSNSSSIYNRHTISSHNYNPNDDANRPSVSSDFSYTTSTDSNCSYNLNTLSSHTFNLNTTTSSTPNTNDHLPSYTPIPASTATAMAAAPSTLGPIAVVEAPGTVPGTDHPELEADAEVTETLGGVEAVVSGEVAGRCSLPEKISGEEKADGRGGGQHISSQPSVHIEGEEPGTLSQMSKTQIPHAGAMKTPTSQWGEGEAESHVGDGGAELFLDEMSNQSQEEGSSDFLGSPREQDTQSVSMEMSLDSQSVSTEVSLDSRSVSMEMSLDSRTVSMETSLAPGDTSHSNSLLIETNDFPPFDPSKSDRDKVKRRGSPSCSRIKQGRSSSFPGKRRPRGGGNGRGRGRSRLKAMESYVGAYSENVDMNPGLNDDDDEDNSVQNTIVLFSCSDKFVLMQDMCTVCGSFGQGVEGQLLVCAQCAQCYHPYCVNSKVSYTLCGPCASLVTCPVCRQDFAEEDLLMQCQHCDRWVHAVCECLYTEDEAEQASDEGFTCTACLPYVSKPIVVMPPSYLAPIKVKEPEPQFYRLEGVWLTEAGMALLRSISLPQLQKKRPRRPLLDMAEGAEPKESQGEGCGEPMECDPKMEGPGSPEGERGPEVGTLGGADGESAKPGEAEDEADDKKKKRKPYRPGIGGFMVRQRKCNLLLKRGRILPPTAGEGVAEGVGHPDPLAASPLTQSQPEPEHAKKRRGKKKSKLEDMLPAYLQEAFFGRALLDLSKRAVQAPAGQRPTAGQARPPHPSAPAAQDPGCVHPQTAEVRDRSTGLAPPLKQEAESDLHSQEGRTGPPLGVDSQASGAAAGVSEATSLGGTPQANARPVLASGLFSPDHEDETFWDPPSTPSTPPTSTEPEGDGLTYNQQWSRRCKQIMKIWRKASAVEKAPFLQKAKDNRAAQRICRAQKVEESQPCRPVNVKAEGTVGSPTAQHLQSPPPTPSQPSPAESSAPPASRESPSTPLPEGLLKPRGDPSIKLPPRSPRLDAHPSSPHTHLPRSPIQASFSGHTPARSPLGHPISPGHPEAHLGPHVTRQRDPSPSPLSGNGVFKAPATPRTHQSDTLSPAHRQSPSAFSPDFSAQPPLTPRPLPSSCSPLPQQELCSSVPRSPQSLAHVQSPRTPGPPSSPAFSVHSPSAQGFQPPDPCSRPSSLPQPRDPPASPQKPCHPSSANPKSSPLESKQALHPHPPPPLGDPLTGNYPRLPAFSCNTGVSAFPGNQPQLCSQAPTQLQPQPLQPQVKAQLHPQAPQPQLQTPQPQLQPQPPQPQFHPQPPQTQLQPQPQPQPLQPQAQSSFGTQLAPAAHSACPTWPQGPPQGPAQPSQQEQPESVLSSLSPADLEKLKQKQRLRELLIRQQMQKNSLRQEKEAAGGANWPRGETAPYLSDKTSRPPPPYPQDRGAGGPIAATSVDDKLSRPPPPWTPFNMDPSVMRPHNPQGFHSQSPFLAPVSGQSVGLQRAPPPVVPGRGTPYPGAPATKPVNIQEMQRMPTPHMQVPGPRQAAGQSPRAPGLPPQFIELRHNAQKTFSGPQPHPHPYITQQQGTLLVQPTRLPQQNPQTEATGREQGALAVPPASRSCRLDLPEPDAVDPYAPKVLGTVGGEEGAEMEDDLVTLHLGPDKGDDELGNLDSLETADPHLDDLLKCDEFDLLAYTDPELDQGDPKDAFSDQLRLVEAEGEGPCSSSTASDIKLEAKPGLGFPDQGPHHASLVTNQKPVTSIASASPLASLQPGLVLEDDQQLGSIKPEEGATKLPGSQTPCGLLEGVLESKPTPVIVKDEVAEAVSMLLGEPATVAKSPNSLSTQPPHSGPLSGLGYPLPGQTDPLMFPQASGQHPPAADLGREQGSLEASELPLLIQDLLEHEKKELQEQQQQKHQVPFQQGALGAQYHGLSTQGHPQHQHLPQGLMGQQGQAGGPVALQQGMMGAGQSGGHHLMSNPQQTAPRQQLPANNLFPNTDLDNFGADDIMDPIAKAKMVALKGIRRVVEQGPHGVPLSINRQQVSQFPQRLGGTPGSSDSQGHMPSGLVKEGETSSMALSRPNPPQFAQGSINPGQQQQYEEWLLHTQQLLQLQLKYLEEQIGAHRKSRKALCAKQRTAKKAGRTFAEADVEKLKLVTEQQSKIQKQLDQVRKQQKEHTSLMSEYRTKQQQRQQSAGLLTPGASMQGPASISGVPRPTMMPQTGVPLLGQQPVRMPGQGQPFPAGAPPPHPSPSGGHFPQGPGAQDPRFLQQQQLQMQQRMQLVQNAQQGLIRQPIVAQQPPPQQQSFMGNPFMPQQQQGMMSNHPVVQQQPPQQQGMVGNHPVVQQQPLQQQGMVGYQGAVQTPQGLSENQTPLQQNPVGQQLMTSTQSMLAGQRGKNQQIVRQQYPRPQAPLPAQAGPPHQQMMLLQPRQEILNQSSQQFNPAPLPQGSAENTQGDSQIQGVPQIKVGLESLQQGPQAAGGLQHVAAPGSQGAVVMSQQHQPHVLTAQQQLPKSPAVGGQGNQCSQQLGSVLLQGQATLGGETQPRVMVKQEVQQGCFMEQQKEAALAGNMQGVVLQNHPGQPQESGTAYPSQQQPQQQQLGLLVQQQRQGMMGQRPGTPVRHIQVPVNLQAFINQNPQLRHQSPSQQIQHIQAMVAQREQLQRQALGSALNQKQGQTQGNLGAAQKMQDFGAKTAGHQVAPGPSSQQQGIMGQSFGGGPHMQQGVTSAQQQQQLNMMGQHQLSQPQLVQARGHAACMTPQQSTAQTLCPNSLADPSSSHPKQLQKQCLLPVQPMNMQNPLPVQGSTHQQPPFRPELPTNAPTASGLHQPSPLPANSEASPSNPGTFAPPARNMGLSVPSVHDINPTSELPSNLGTRTVVSSQRDNSQRPDQPQFCSLGRDTASRGAHTHAAPLPQLLEKPWQQTPVERGPEPGSGTVQHGIKQESLESRCGGAIWSHRQAGTIKQEASSEPISRQPPGSSDVAVCPASPAGGPQAHRAETGQLLLQKLLHARNPQGAASQRPTSSVHNEINGHIDSKLAMLEQKLQGTSGNMEELQAVTKKIPAAKAKGNINWRKKAKKEEAGNHVEALMKQIKQELSLLPLMEPHITANLEAFVPFGSSPANGKAQLKGSFGSAVLEDIPDYYSQVLSKNHLNKPPTPPSSLPPTPPPSDHYKLPNGITAAEEELPRVPKEAEEKDLTAEEAKNADLLAALPTPPHNQNEDATPSTAPGPPPAHAEKVVSGPSHQEGSRRDEVSVTFTLTTAAAKNLNSVMATVTRLLGVETPQSYNVTSNQSPETGACTEPNGAPSGQTPAVRVKEDPTEMDIEEDKTGSSQPKQSDILSIIERELSEPQENPVQHRYMNNDLDLDVRCLPIIPVEESPPESPSPPPPHEPSPPPPLPLSPSQTHVEPTSLPPLASTSPSVKAEPNPAHGDSTKPSGQSLFEEQPPQTKKWKGVRWKRLQSVVNLSESSAPPLQNVGSGGSEVSEPLKGLSIALRLDRLPQDLRSCCFCHEEGDGATDGPARLLNLDVDLWVHLNCALWSTEVYETQGGALINVEAALRRSLRTRCTACKKPGATGGCARPRCPAAFHFACAIRAQCVFFKDKTMLCPLHRPKAAVEGELGSFSVFRRVYVERDELKQVAGVLRRGDRLHTFRVGGLIFHAPGQLLPSQMAAFHSPTAIFPVGYEATRFYWSMHAPSRRCRYRCRITEAEGRPLFQVCVLEQGQEDLLLQDSTPEAEEMFGLTVNTVLRITESLPGVENCQNYTFRYGRHPLIDLPLMINPTGCARSEPKILTHYKSTSMAKTYQPTSPGEIPTPYSKQFIHSKSSQYRRLRTEWKNNVYLARSRIQGLGLYAARDLEMHTMVIEYIGTTIRNEVANRREKVYEEQNRGIYMFRLNNEHVIDATLTGGLARYVNHSCAPNCVTEVVTCDKEDKIIIISSRRIHKGEELTYDYQFDFEDDQHKIPCLCGAWNCRKWMN</sequence>
<dbReference type="Pfam" id="PF13771">
    <property type="entry name" value="zf-HC5HC2H"/>
    <property type="match status" value="2"/>
</dbReference>
<dbReference type="Gene3D" id="3.30.40.10">
    <property type="entry name" value="Zinc/RING finger domain, C3HC4 (zinc finger)"/>
    <property type="match status" value="4"/>
</dbReference>
<feature type="compositionally biased region" description="Polar residues" evidence="18">
    <location>
        <begin position="686"/>
        <end position="726"/>
    </location>
</feature>
<feature type="region of interest" description="Disordered" evidence="18">
    <location>
        <begin position="3087"/>
        <end position="3139"/>
    </location>
</feature>
<feature type="domain" description="PHD-type" evidence="22">
    <location>
        <begin position="86"/>
        <end position="195"/>
    </location>
</feature>
<feature type="compositionally biased region" description="Polar residues" evidence="18">
    <location>
        <begin position="3359"/>
        <end position="3372"/>
    </location>
</feature>
<dbReference type="PROSITE" id="PS51805">
    <property type="entry name" value="EPHD"/>
    <property type="match status" value="2"/>
</dbReference>
<dbReference type="PROSITE" id="PS50280">
    <property type="entry name" value="SET"/>
    <property type="match status" value="1"/>
</dbReference>
<evidence type="ECO:0000256" key="7">
    <source>
        <dbReference type="ARBA" id="ARBA00022723"/>
    </source>
</evidence>
<feature type="region of interest" description="Disordered" evidence="18">
    <location>
        <begin position="2437"/>
        <end position="2485"/>
    </location>
</feature>
<dbReference type="PROSITE" id="PS51542">
    <property type="entry name" value="FYRN"/>
    <property type="match status" value="1"/>
</dbReference>
<feature type="compositionally biased region" description="Low complexity" evidence="18">
    <location>
        <begin position="2239"/>
        <end position="2254"/>
    </location>
</feature>
<keyword evidence="4" id="KW-0489">Methyltransferase</keyword>
<keyword evidence="3" id="KW-0597">Phosphoprotein</keyword>
<feature type="domain" description="Post-SET" evidence="21">
    <location>
        <begin position="4357"/>
        <end position="4373"/>
    </location>
</feature>
<keyword evidence="9 17" id="KW-0863">Zinc-finger</keyword>
<dbReference type="GO" id="GO:0008270">
    <property type="term" value="F:zinc ion binding"/>
    <property type="evidence" value="ECO:0007669"/>
    <property type="project" value="UniProtKB-KW"/>
</dbReference>